<proteinExistence type="predicted"/>
<evidence type="ECO:0000313" key="1">
    <source>
        <dbReference type="EMBL" id="KGF73105.1"/>
    </source>
</evidence>
<name>A0A098TLC1_9CYAN</name>
<dbReference type="Pfam" id="PF11780">
    <property type="entry name" value="DUF3318"/>
    <property type="match status" value="1"/>
</dbReference>
<sequence>MEPTPEIRRLMDVMPASGRMHTKIVSKSEQPWVIAAPFPLPWKPERTVLINFDLWRRLPRPQRDLVILRTVSWLGAIRWFQPGLFQGLAVVGLMGGVAEALQGDALGLVMATGLTTIAGLQIWRSSRSCALELEADAVALRVAQRRSYTEAEAAAHLLAEIAAVAQIEGRSALNFTELIRCQNLRAIAGLSPVEVPETIRRE</sequence>
<dbReference type="RefSeq" id="WP_036531968.1">
    <property type="nucleotide sequence ID" value="NZ_JJML01000015.1"/>
</dbReference>
<evidence type="ECO:0000313" key="2">
    <source>
        <dbReference type="Proteomes" id="UP000030170"/>
    </source>
</evidence>
<accession>A0A098TLC1</accession>
<dbReference type="AlphaFoldDB" id="A0A098TLC1"/>
<protein>
    <recommendedName>
        <fullName evidence="3">DUF3318 domain-containing protein</fullName>
    </recommendedName>
</protein>
<comment type="caution">
    <text evidence="1">The sequence shown here is derived from an EMBL/GenBank/DDBJ whole genome shotgun (WGS) entry which is preliminary data.</text>
</comment>
<dbReference type="Proteomes" id="UP000030170">
    <property type="component" value="Unassembled WGS sequence"/>
</dbReference>
<dbReference type="STRING" id="1497020.DO97_01835"/>
<organism evidence="1 2">
    <name type="scientific">Neosynechococcus sphagnicola sy1</name>
    <dbReference type="NCBI Taxonomy" id="1497020"/>
    <lineage>
        <taxon>Bacteria</taxon>
        <taxon>Bacillati</taxon>
        <taxon>Cyanobacteriota</taxon>
        <taxon>Cyanophyceae</taxon>
        <taxon>Neosynechococcales</taxon>
        <taxon>Neosynechococcaceae</taxon>
        <taxon>Neosynechococcus</taxon>
    </lineage>
</organism>
<reference evidence="1 2" key="1">
    <citation type="journal article" date="2014" name="Mol. Ecol.">
        <title>Evolution of Synechococcus.</title>
        <authorList>
            <person name="Dvorak P."/>
            <person name="Casamatta D."/>
            <person name="Hasler P."/>
            <person name="Poulickova A."/>
            <person name="Ondrej V."/>
            <person name="Sanges R."/>
        </authorList>
    </citation>
    <scope>NUCLEOTIDE SEQUENCE [LARGE SCALE GENOMIC DNA]</scope>
    <source>
        <strain evidence="1 2">CAUP A 1101</strain>
    </source>
</reference>
<dbReference type="InterPro" id="IPR021751">
    <property type="entry name" value="DUF3318"/>
</dbReference>
<dbReference type="EMBL" id="JJML01000015">
    <property type="protein sequence ID" value="KGF73105.1"/>
    <property type="molecule type" value="Genomic_DNA"/>
</dbReference>
<evidence type="ECO:0008006" key="3">
    <source>
        <dbReference type="Google" id="ProtNLM"/>
    </source>
</evidence>
<gene>
    <name evidence="1" type="ORF">DO97_01835</name>
</gene>
<keyword evidence="2" id="KW-1185">Reference proteome</keyword>
<dbReference type="OrthoDB" id="455481at2"/>